<sequence>MDKEGASSKVKAVVPVDSMCFASIPNFKRHRVSTVRDFPPGCEKVTASNFGLT</sequence>
<proteinExistence type="predicted"/>
<evidence type="ECO:0000313" key="2">
    <source>
        <dbReference type="Proteomes" id="UP000828251"/>
    </source>
</evidence>
<protein>
    <submittedName>
        <fullName evidence="1">Uncharacterized protein</fullName>
    </submittedName>
</protein>
<dbReference type="EMBL" id="JAIQCV010000004">
    <property type="protein sequence ID" value="KAH1107755.1"/>
    <property type="molecule type" value="Genomic_DNA"/>
</dbReference>
<dbReference type="Proteomes" id="UP000828251">
    <property type="component" value="Unassembled WGS sequence"/>
</dbReference>
<dbReference type="AlphaFoldDB" id="A0A9D3W4N7"/>
<name>A0A9D3W4N7_9ROSI</name>
<evidence type="ECO:0000313" key="1">
    <source>
        <dbReference type="EMBL" id="KAH1107755.1"/>
    </source>
</evidence>
<organism evidence="1 2">
    <name type="scientific">Gossypium stocksii</name>
    <dbReference type="NCBI Taxonomy" id="47602"/>
    <lineage>
        <taxon>Eukaryota</taxon>
        <taxon>Viridiplantae</taxon>
        <taxon>Streptophyta</taxon>
        <taxon>Embryophyta</taxon>
        <taxon>Tracheophyta</taxon>
        <taxon>Spermatophyta</taxon>
        <taxon>Magnoliopsida</taxon>
        <taxon>eudicotyledons</taxon>
        <taxon>Gunneridae</taxon>
        <taxon>Pentapetalae</taxon>
        <taxon>rosids</taxon>
        <taxon>malvids</taxon>
        <taxon>Malvales</taxon>
        <taxon>Malvaceae</taxon>
        <taxon>Malvoideae</taxon>
        <taxon>Gossypium</taxon>
    </lineage>
</organism>
<keyword evidence="2" id="KW-1185">Reference proteome</keyword>
<comment type="caution">
    <text evidence="1">The sequence shown here is derived from an EMBL/GenBank/DDBJ whole genome shotgun (WGS) entry which is preliminary data.</text>
</comment>
<feature type="non-terminal residue" evidence="1">
    <location>
        <position position="53"/>
    </location>
</feature>
<gene>
    <name evidence="1" type="ORF">J1N35_011523</name>
</gene>
<accession>A0A9D3W4N7</accession>
<reference evidence="1 2" key="1">
    <citation type="journal article" date="2021" name="Plant Biotechnol. J.">
        <title>Multi-omics assisted identification of the key and species-specific regulatory components of drought-tolerant mechanisms in Gossypium stocksii.</title>
        <authorList>
            <person name="Yu D."/>
            <person name="Ke L."/>
            <person name="Zhang D."/>
            <person name="Wu Y."/>
            <person name="Sun Y."/>
            <person name="Mei J."/>
            <person name="Sun J."/>
            <person name="Sun Y."/>
        </authorList>
    </citation>
    <scope>NUCLEOTIDE SEQUENCE [LARGE SCALE GENOMIC DNA]</scope>
    <source>
        <strain evidence="2">cv. E1</strain>
        <tissue evidence="1">Leaf</tissue>
    </source>
</reference>